<dbReference type="Pfam" id="PF01208">
    <property type="entry name" value="URO-D"/>
    <property type="match status" value="1"/>
</dbReference>
<reference evidence="2 3" key="1">
    <citation type="submission" date="2018-06" db="EMBL/GenBank/DDBJ databases">
        <title>Genomic Encyclopedia of Type Strains, Phase IV (KMG-IV): sequencing the most valuable type-strain genomes for metagenomic binning, comparative biology and taxonomic classification.</title>
        <authorList>
            <person name="Goeker M."/>
        </authorList>
    </citation>
    <scope>NUCLEOTIDE SEQUENCE [LARGE SCALE GENOMIC DNA]</scope>
    <source>
        <strain evidence="2 3">DSM 22112</strain>
    </source>
</reference>
<comment type="caution">
    <text evidence="2">The sequence shown here is derived from an EMBL/GenBank/DDBJ whole genome shotgun (WGS) entry which is preliminary data.</text>
</comment>
<dbReference type="PANTHER" id="PTHR47099:SF1">
    <property type="entry name" value="METHYLCOBAMIDE:COM METHYLTRANSFERASE MTBA"/>
    <property type="match status" value="1"/>
</dbReference>
<gene>
    <name evidence="2" type="ORF">DES36_11077</name>
</gene>
<name>A0A366I596_9FIRM</name>
<dbReference type="GO" id="GO:0004853">
    <property type="term" value="F:uroporphyrinogen decarboxylase activity"/>
    <property type="evidence" value="ECO:0007669"/>
    <property type="project" value="InterPro"/>
</dbReference>
<dbReference type="SUPFAM" id="SSF51726">
    <property type="entry name" value="UROD/MetE-like"/>
    <property type="match status" value="1"/>
</dbReference>
<keyword evidence="3" id="KW-1185">Reference proteome</keyword>
<dbReference type="Gene3D" id="3.20.20.210">
    <property type="match status" value="1"/>
</dbReference>
<dbReference type="GO" id="GO:0006779">
    <property type="term" value="P:porphyrin-containing compound biosynthetic process"/>
    <property type="evidence" value="ECO:0007669"/>
    <property type="project" value="InterPro"/>
</dbReference>
<dbReference type="Proteomes" id="UP000253490">
    <property type="component" value="Unassembled WGS sequence"/>
</dbReference>
<dbReference type="InterPro" id="IPR052024">
    <property type="entry name" value="Methanogen_methyltrans"/>
</dbReference>
<proteinExistence type="predicted"/>
<evidence type="ECO:0000313" key="3">
    <source>
        <dbReference type="Proteomes" id="UP000253490"/>
    </source>
</evidence>
<organism evidence="2 3">
    <name type="scientific">Alkalibaculum bacchi</name>
    <dbReference type="NCBI Taxonomy" id="645887"/>
    <lineage>
        <taxon>Bacteria</taxon>
        <taxon>Bacillati</taxon>
        <taxon>Bacillota</taxon>
        <taxon>Clostridia</taxon>
        <taxon>Eubacteriales</taxon>
        <taxon>Eubacteriaceae</taxon>
        <taxon>Alkalibaculum</taxon>
    </lineage>
</organism>
<dbReference type="PANTHER" id="PTHR47099">
    <property type="entry name" value="METHYLCOBAMIDE:COM METHYLTRANSFERASE MTBA"/>
    <property type="match status" value="1"/>
</dbReference>
<dbReference type="InterPro" id="IPR038071">
    <property type="entry name" value="UROD/MetE-like_sf"/>
</dbReference>
<sequence>MNKMTSKERVLKALNHEAVDRVPIDLGGMACSIHDEAYFKLKEYLHIKGDIEPIRKGSTCNYYDERILDLLSIDIRRVFAKSTGEYPKYYEDGSFVNEWGLVQKPGKFGMEMVKHPLENAEIADLDTFNWPKAKDIIDVSNMKQRAKEIYEKGEHALSMRAPLNGIFEIACWLRGTETFLCDMLLEEEFAHKLLDKILEVQIDFYELMLDEVGPYVDIVETGDDYGSQNDLLISPDCLRDFILNRRKILNQKIKLKAPNCKIFLHCCGAIMKCIPDLIACGVGVLNPVQTNAKGMDPKELKTKYGDKLCFHGGIDSQKSLCGDISDIREEVEKMLTIMNTNGGYILTSCNHIQNDVSPENIIEMFHFAKKFSSQQ</sequence>
<dbReference type="EMBL" id="QNRX01000010">
    <property type="protein sequence ID" value="RBP63334.1"/>
    <property type="molecule type" value="Genomic_DNA"/>
</dbReference>
<evidence type="ECO:0000313" key="2">
    <source>
        <dbReference type="EMBL" id="RBP63334.1"/>
    </source>
</evidence>
<dbReference type="AlphaFoldDB" id="A0A366I596"/>
<protein>
    <submittedName>
        <fullName evidence="2">Uroporphyrinogen decarboxylase</fullName>
    </submittedName>
</protein>
<dbReference type="RefSeq" id="WP_113920848.1">
    <property type="nucleotide sequence ID" value="NZ_QNRX01000010.1"/>
</dbReference>
<dbReference type="OrthoDB" id="9815759at2"/>
<dbReference type="InterPro" id="IPR000257">
    <property type="entry name" value="Uroporphyrinogen_deCOase"/>
</dbReference>
<evidence type="ECO:0000259" key="1">
    <source>
        <dbReference type="Pfam" id="PF01208"/>
    </source>
</evidence>
<feature type="domain" description="Uroporphyrinogen decarboxylase (URO-D)" evidence="1">
    <location>
        <begin position="143"/>
        <end position="370"/>
    </location>
</feature>
<accession>A0A366I596</accession>